<gene>
    <name evidence="1" type="ORF">Hokovirus_1_344</name>
</gene>
<reference evidence="1" key="1">
    <citation type="journal article" date="2017" name="Science">
        <title>Giant viruses with an expanded complement of translation system components.</title>
        <authorList>
            <person name="Schulz F."/>
            <person name="Yutin N."/>
            <person name="Ivanova N.N."/>
            <person name="Ortega D.R."/>
            <person name="Lee T.K."/>
            <person name="Vierheilig J."/>
            <person name="Daims H."/>
            <person name="Horn M."/>
            <person name="Wagner M."/>
            <person name="Jensen G.J."/>
            <person name="Kyrpides N.C."/>
            <person name="Koonin E.V."/>
            <person name="Woyke T."/>
        </authorList>
    </citation>
    <scope>NUCLEOTIDE SEQUENCE</scope>
    <source>
        <strain evidence="1">HKV1</strain>
    </source>
</reference>
<accession>A0A1V0SFH0</accession>
<evidence type="ECO:0008006" key="2">
    <source>
        <dbReference type="Google" id="ProtNLM"/>
    </source>
</evidence>
<dbReference type="EMBL" id="KY684103">
    <property type="protein sequence ID" value="ARF10465.1"/>
    <property type="molecule type" value="Genomic_DNA"/>
</dbReference>
<proteinExistence type="predicted"/>
<dbReference type="SUPFAM" id="SSF52540">
    <property type="entry name" value="P-loop containing nucleoside triphosphate hydrolases"/>
    <property type="match status" value="1"/>
</dbReference>
<sequence length="138" mass="16583">MSYKIIIIIGLPCSGKTYLSNTFDDYLILDDYYCNYYTMHLKNFILNNPKIIINDPRLCYKNVFEDFINEVKKYVVDKEIFVILFENNVNQCLINENKRMSNKKNIIQEIKNFSLSYDIEKIIEILNDIKYEICKVYE</sequence>
<evidence type="ECO:0000313" key="1">
    <source>
        <dbReference type="EMBL" id="ARF10465.1"/>
    </source>
</evidence>
<dbReference type="InterPro" id="IPR027417">
    <property type="entry name" value="P-loop_NTPase"/>
</dbReference>
<protein>
    <recommendedName>
        <fullName evidence="2">AAA domain protein</fullName>
    </recommendedName>
</protein>
<organism evidence="1">
    <name type="scientific">Hokovirus HKV1</name>
    <dbReference type="NCBI Taxonomy" id="1977638"/>
    <lineage>
        <taxon>Viruses</taxon>
        <taxon>Varidnaviria</taxon>
        <taxon>Bamfordvirae</taxon>
        <taxon>Nucleocytoviricota</taxon>
        <taxon>Megaviricetes</taxon>
        <taxon>Imitervirales</taxon>
        <taxon>Mimiviridae</taxon>
        <taxon>Klosneuvirinae</taxon>
        <taxon>Hokovirus</taxon>
    </lineage>
</organism>
<dbReference type="Gene3D" id="3.40.50.300">
    <property type="entry name" value="P-loop containing nucleotide triphosphate hydrolases"/>
    <property type="match status" value="1"/>
</dbReference>
<name>A0A1V0SFH0_9VIRU</name>